<reference evidence="2 3" key="1">
    <citation type="submission" date="2023-11" db="EMBL/GenBank/DDBJ databases">
        <title>Halocaridina rubra genome assembly.</title>
        <authorList>
            <person name="Smith C."/>
        </authorList>
    </citation>
    <scope>NUCLEOTIDE SEQUENCE [LARGE SCALE GENOMIC DNA]</scope>
    <source>
        <strain evidence="2">EP-1</strain>
        <tissue evidence="2">Whole</tissue>
    </source>
</reference>
<comment type="caution">
    <text evidence="2">The sequence shown here is derived from an EMBL/GenBank/DDBJ whole genome shotgun (WGS) entry which is preliminary data.</text>
</comment>
<accession>A0AAN8WWV9</accession>
<keyword evidence="1" id="KW-0472">Membrane</keyword>
<evidence type="ECO:0000313" key="2">
    <source>
        <dbReference type="EMBL" id="KAK7073572.1"/>
    </source>
</evidence>
<keyword evidence="1" id="KW-1133">Transmembrane helix</keyword>
<name>A0AAN8WWV9_HALRR</name>
<gene>
    <name evidence="2" type="ORF">SK128_021627</name>
</gene>
<sequence>MTQTTCIAALKPATDREYEPEEDPVVGANNYLKKTPHFQRLGSIASITPFLATMPEGIINMLVPKQCTKRSSVKPDPTKATTMTFRVLFASLSLSMGASNLGIIVVLEQIAESQLQPLGFISQKLSRSEAT</sequence>
<keyword evidence="1" id="KW-0812">Transmembrane</keyword>
<proteinExistence type="predicted"/>
<evidence type="ECO:0000256" key="1">
    <source>
        <dbReference type="SAM" id="Phobius"/>
    </source>
</evidence>
<dbReference type="AlphaFoldDB" id="A0AAN8WWV9"/>
<feature type="transmembrane region" description="Helical" evidence="1">
    <location>
        <begin position="84"/>
        <end position="107"/>
    </location>
</feature>
<protein>
    <submittedName>
        <fullName evidence="2">Uncharacterized protein</fullName>
    </submittedName>
</protein>
<organism evidence="2 3">
    <name type="scientific">Halocaridina rubra</name>
    <name type="common">Hawaiian red shrimp</name>
    <dbReference type="NCBI Taxonomy" id="373956"/>
    <lineage>
        <taxon>Eukaryota</taxon>
        <taxon>Metazoa</taxon>
        <taxon>Ecdysozoa</taxon>
        <taxon>Arthropoda</taxon>
        <taxon>Crustacea</taxon>
        <taxon>Multicrustacea</taxon>
        <taxon>Malacostraca</taxon>
        <taxon>Eumalacostraca</taxon>
        <taxon>Eucarida</taxon>
        <taxon>Decapoda</taxon>
        <taxon>Pleocyemata</taxon>
        <taxon>Caridea</taxon>
        <taxon>Atyoidea</taxon>
        <taxon>Atyidae</taxon>
        <taxon>Halocaridina</taxon>
    </lineage>
</organism>
<dbReference type="Proteomes" id="UP001381693">
    <property type="component" value="Unassembled WGS sequence"/>
</dbReference>
<keyword evidence="3" id="KW-1185">Reference proteome</keyword>
<evidence type="ECO:0000313" key="3">
    <source>
        <dbReference type="Proteomes" id="UP001381693"/>
    </source>
</evidence>
<dbReference type="EMBL" id="JAXCGZ010012448">
    <property type="protein sequence ID" value="KAK7073572.1"/>
    <property type="molecule type" value="Genomic_DNA"/>
</dbReference>